<dbReference type="Proteomes" id="UP000828048">
    <property type="component" value="Chromosome 2"/>
</dbReference>
<keyword evidence="2" id="KW-1185">Reference proteome</keyword>
<sequence>MPHIHAWKQLHGKNYLFWRGSQAQLVVTELELVKEILNNKDGAFLKERVEGLGKKFFGNGILVAEGEKWSRVRKIANHAFHGESSKGMIPAMIMSVETMLERNDYKIRLPGIRKFLKSRDELEGYYKIKDYEHDP</sequence>
<protein>
    <submittedName>
        <fullName evidence="1">Uncharacterized protein</fullName>
    </submittedName>
</protein>
<reference evidence="1 2" key="1">
    <citation type="journal article" date="2021" name="Hortic Res">
        <title>High-quality reference genome and annotation aids understanding of berry development for evergreen blueberry (Vaccinium darrowii).</title>
        <authorList>
            <person name="Yu J."/>
            <person name="Hulse-Kemp A.M."/>
            <person name="Babiker E."/>
            <person name="Staton M."/>
        </authorList>
    </citation>
    <scope>NUCLEOTIDE SEQUENCE [LARGE SCALE GENOMIC DNA]</scope>
    <source>
        <strain evidence="2">cv. NJ 8807/NJ 8810</strain>
        <tissue evidence="1">Young leaf</tissue>
    </source>
</reference>
<dbReference type="EMBL" id="CM037152">
    <property type="protein sequence ID" value="KAH7835607.1"/>
    <property type="molecule type" value="Genomic_DNA"/>
</dbReference>
<organism evidence="1 2">
    <name type="scientific">Vaccinium darrowii</name>
    <dbReference type="NCBI Taxonomy" id="229202"/>
    <lineage>
        <taxon>Eukaryota</taxon>
        <taxon>Viridiplantae</taxon>
        <taxon>Streptophyta</taxon>
        <taxon>Embryophyta</taxon>
        <taxon>Tracheophyta</taxon>
        <taxon>Spermatophyta</taxon>
        <taxon>Magnoliopsida</taxon>
        <taxon>eudicotyledons</taxon>
        <taxon>Gunneridae</taxon>
        <taxon>Pentapetalae</taxon>
        <taxon>asterids</taxon>
        <taxon>Ericales</taxon>
        <taxon>Ericaceae</taxon>
        <taxon>Vaccinioideae</taxon>
        <taxon>Vaccinieae</taxon>
        <taxon>Vaccinium</taxon>
    </lineage>
</organism>
<evidence type="ECO:0000313" key="1">
    <source>
        <dbReference type="EMBL" id="KAH7835607.1"/>
    </source>
</evidence>
<name>A0ACB7X4F5_9ERIC</name>
<evidence type="ECO:0000313" key="2">
    <source>
        <dbReference type="Proteomes" id="UP000828048"/>
    </source>
</evidence>
<accession>A0ACB7X4F5</accession>
<comment type="caution">
    <text evidence="1">The sequence shown here is derived from an EMBL/GenBank/DDBJ whole genome shotgun (WGS) entry which is preliminary data.</text>
</comment>
<proteinExistence type="predicted"/>
<gene>
    <name evidence="1" type="ORF">Vadar_027882</name>
</gene>